<evidence type="ECO:0000256" key="1">
    <source>
        <dbReference type="PROSITE-ProRule" id="PRU00339"/>
    </source>
</evidence>
<name>G9X3D4_9FIRM</name>
<protein>
    <recommendedName>
        <fullName evidence="2">Calcineurin-like phosphoesterase domain-containing protein</fullName>
    </recommendedName>
</protein>
<comment type="caution">
    <text evidence="3">The sequence shown here is derived from an EMBL/GenBank/DDBJ whole genome shotgun (WGS) entry which is preliminary data.</text>
</comment>
<sequence>MRWLHLSDIHYNPGKDGRSSAQLREKLLLFLKNKKLEVDEIFITGDFRHAFFQKDENILEVAKDSVKYIKEVAKAVGVSSTDNIHIVPGNHDLTRGSNDELDNIIKSYDYDKGDFSTEELIKLLNRFDFFKLVCCELYGDNIFYDELMKNIHTYRLVQNYVLLYMNTSLTCGRSDERGNLVVDNYHLYKTLEDISKTYSDKKIIILAHHSTDCFSKKEREVVETLFNDYPVSYYLCGDSHEVWIKKINNTIELTTGCLVQEKGVENTFCICDTGIGIGKITFYNWNTKFSTWNEYQAFNDYINKVIEDKKDFISGVPLVVDKVQEYNLPNLAVNYRIEESNLKEPFNILTQNNLLYISGISGIGKTSLSIKLSEMLKENKSLKSIFFINGAQIIEAKNLNSVCLESGSKINLLAIIKEGNSLFIIDDLQMGIEGIMEEFWNEISSSNNKSTSYVIVNSQINSEFSKKLNIQYRQSFLTETEQVSYILNWRLPKDKKCSIETVERIKKNTNGHPLLLNSLRALVLYDNSNWEDIVEEESNDFMYHEVDNDKFISKILKRHKEVLERELYSIKWINEKNISESLLSKLITKEGIRKLVSRSFIQINNDTVKVHDIIFRCIDNGDYNEQSIKKYDSDFYNRFYSFFKSQKSKKSGVYFKALHQHENKIFELAKHKNEPSVEWYFYLQSFPNDDMNVIDNFSFEDMDMNQLVKSKDSEYIIGTVFEIVEGESRKNKDSSEYISKIQERILFLKTILAKVNSKTNLYRNIEHHLGKLYRNIGELDEAREYFESVLEKKPERYETKLQLIRIYKSKEMISKEDVLKEYTNLIDEYINGKDISMSVVLAAYMEIYSYDKVGTIKKKYFLEYFEHFFKAVTSVAVETFDLPYNTLALTMKYFTYEHPEKVILFMNSIPVPSVEMINKKNYFDIAQMYKEVGKAIMWSEKNFEKENVNNYFITAENFYNLIDLKNSYRCVQRVENLILLKKYEEAITVLMDNKFENDEFWNYRIGQAMAFSSGSKYDKEMVLKYLQKAIDLCKKENFLSSFYHTKANFLAEIKDLSSASTSYQTALNKCKSEKYIKQIKEDMKKYGLL</sequence>
<dbReference type="BioCyc" id="EBAC796937-HMP:GMGH-893-MONOMER"/>
<dbReference type="AlphaFoldDB" id="G9X3D4"/>
<dbReference type="HOGENOM" id="CLU_284808_0_0_9"/>
<dbReference type="Gene3D" id="3.60.21.10">
    <property type="match status" value="1"/>
</dbReference>
<evidence type="ECO:0000313" key="3">
    <source>
        <dbReference type="EMBL" id="EHL10676.1"/>
    </source>
</evidence>
<dbReference type="SUPFAM" id="SSF52540">
    <property type="entry name" value="P-loop containing nucleoside triphosphate hydrolases"/>
    <property type="match status" value="1"/>
</dbReference>
<dbReference type="Gene3D" id="3.40.50.300">
    <property type="entry name" value="P-loop containing nucleotide triphosphate hydrolases"/>
    <property type="match status" value="1"/>
</dbReference>
<dbReference type="PANTHER" id="PTHR31302">
    <property type="entry name" value="TRANSMEMBRANE PROTEIN WITH METALLOPHOSPHOESTERASE DOMAIN-RELATED"/>
    <property type="match status" value="1"/>
</dbReference>
<gene>
    <name evidence="3" type="ORF">HMPREF9629_00891</name>
</gene>
<dbReference type="RefSeq" id="WP_009525126.1">
    <property type="nucleotide sequence ID" value="NZ_JH414549.1"/>
</dbReference>
<feature type="repeat" description="TPR" evidence="1">
    <location>
        <begin position="763"/>
        <end position="796"/>
    </location>
</feature>
<dbReference type="GO" id="GO:0016787">
    <property type="term" value="F:hydrolase activity"/>
    <property type="evidence" value="ECO:0007669"/>
    <property type="project" value="InterPro"/>
</dbReference>
<dbReference type="SUPFAM" id="SSF81901">
    <property type="entry name" value="HCP-like"/>
    <property type="match status" value="1"/>
</dbReference>
<dbReference type="InterPro" id="IPR019734">
    <property type="entry name" value="TPR_rpt"/>
</dbReference>
<dbReference type="SUPFAM" id="SSF56300">
    <property type="entry name" value="Metallo-dependent phosphatases"/>
    <property type="match status" value="1"/>
</dbReference>
<proteinExistence type="predicted"/>
<dbReference type="InterPro" id="IPR051158">
    <property type="entry name" value="Metallophosphoesterase_sf"/>
</dbReference>
<dbReference type="InterPro" id="IPR004843">
    <property type="entry name" value="Calcineurin-like_PHP"/>
</dbReference>
<dbReference type="Pfam" id="PF00149">
    <property type="entry name" value="Metallophos"/>
    <property type="match status" value="1"/>
</dbReference>
<dbReference type="CDD" id="cd00838">
    <property type="entry name" value="MPP_superfamily"/>
    <property type="match status" value="1"/>
</dbReference>
<dbReference type="InterPro" id="IPR029052">
    <property type="entry name" value="Metallo-depent_PP-like"/>
</dbReference>
<dbReference type="InterPro" id="IPR011990">
    <property type="entry name" value="TPR-like_helical_dom_sf"/>
</dbReference>
<organism evidence="3 4">
    <name type="scientific">Peptoanaerobacter stomatis</name>
    <dbReference type="NCBI Taxonomy" id="796937"/>
    <lineage>
        <taxon>Bacteria</taxon>
        <taxon>Bacillati</taxon>
        <taxon>Bacillota</taxon>
        <taxon>Clostridia</taxon>
        <taxon>Peptostreptococcales</taxon>
        <taxon>Filifactoraceae</taxon>
        <taxon>Peptoanaerobacter</taxon>
    </lineage>
</organism>
<dbReference type="Gene3D" id="1.25.40.10">
    <property type="entry name" value="Tetratricopeptide repeat domain"/>
    <property type="match status" value="1"/>
</dbReference>
<dbReference type="Pfam" id="PF13181">
    <property type="entry name" value="TPR_8"/>
    <property type="match status" value="1"/>
</dbReference>
<feature type="domain" description="Calcineurin-like phosphoesterase" evidence="2">
    <location>
        <begin position="1"/>
        <end position="241"/>
    </location>
</feature>
<keyword evidence="1" id="KW-0802">TPR repeat</keyword>
<dbReference type="EMBL" id="AFZE01000057">
    <property type="protein sequence ID" value="EHL10676.1"/>
    <property type="molecule type" value="Genomic_DNA"/>
</dbReference>
<evidence type="ECO:0000259" key="2">
    <source>
        <dbReference type="Pfam" id="PF00149"/>
    </source>
</evidence>
<dbReference type="PANTHER" id="PTHR31302:SF0">
    <property type="entry name" value="TRANSMEMBRANE PROTEIN WITH METALLOPHOSPHOESTERASE DOMAIN"/>
    <property type="match status" value="1"/>
</dbReference>
<evidence type="ECO:0000313" key="4">
    <source>
        <dbReference type="Proteomes" id="UP000006437"/>
    </source>
</evidence>
<dbReference type="Proteomes" id="UP000006437">
    <property type="component" value="Unassembled WGS sequence"/>
</dbReference>
<dbReference type="SUPFAM" id="SSF48452">
    <property type="entry name" value="TPR-like"/>
    <property type="match status" value="1"/>
</dbReference>
<accession>G9X3D4</accession>
<reference evidence="3 4" key="1">
    <citation type="submission" date="2011-08" db="EMBL/GenBank/DDBJ databases">
        <title>The Genome Sequence of Eubacteriaceae bacterium ACC19a.</title>
        <authorList>
            <consortium name="The Broad Institute Genome Sequencing Platform"/>
            <person name="Earl A."/>
            <person name="Ward D."/>
            <person name="Feldgarden M."/>
            <person name="Gevers D."/>
            <person name="Sizova M."/>
            <person name="Hazen A."/>
            <person name="Epstein S."/>
            <person name="Young S.K."/>
            <person name="Zeng Q."/>
            <person name="Gargeya S."/>
            <person name="Fitzgerald M."/>
            <person name="Haas B."/>
            <person name="Abouelleil A."/>
            <person name="Alvarado L."/>
            <person name="Arachchi H.M."/>
            <person name="Berlin A."/>
            <person name="Brown A."/>
            <person name="Chapman S.B."/>
            <person name="Chen Z."/>
            <person name="Dunbar C."/>
            <person name="Freedman E."/>
            <person name="Gearin G."/>
            <person name="Gellesch M."/>
            <person name="Goldberg J."/>
            <person name="Griggs A."/>
            <person name="Gujja S."/>
            <person name="Heiman D."/>
            <person name="Howarth C."/>
            <person name="Larson L."/>
            <person name="Lui A."/>
            <person name="MacDonald P.J.P."/>
            <person name="Montmayeur A."/>
            <person name="Murphy C."/>
            <person name="Neiman D."/>
            <person name="Pearson M."/>
            <person name="Priest M."/>
            <person name="Roberts A."/>
            <person name="Saif S."/>
            <person name="Shea T."/>
            <person name="Shenoy N."/>
            <person name="Sisk P."/>
            <person name="Stolte C."/>
            <person name="Sykes S."/>
            <person name="Wortman J."/>
            <person name="Nusbaum C."/>
            <person name="Birren B."/>
        </authorList>
    </citation>
    <scope>NUCLEOTIDE SEQUENCE [LARGE SCALE GENOMIC DNA]</scope>
    <source>
        <strain evidence="3 4">ACC19a</strain>
    </source>
</reference>
<dbReference type="PROSITE" id="PS50005">
    <property type="entry name" value="TPR"/>
    <property type="match status" value="1"/>
</dbReference>
<dbReference type="InterPro" id="IPR027417">
    <property type="entry name" value="P-loop_NTPase"/>
</dbReference>